<evidence type="ECO:0000259" key="1">
    <source>
        <dbReference type="Pfam" id="PF06985"/>
    </source>
</evidence>
<dbReference type="EMBL" id="JAFJYH010000058">
    <property type="protein sequence ID" value="KAG4421912.1"/>
    <property type="molecule type" value="Genomic_DNA"/>
</dbReference>
<sequence length="635" mass="71920">MSYFEYRPLTPKRGRIRLIELLPETHQPVESPLETHRCDPARSESSNRISCTLFHISLEDAPAYTALSYSWGDTARGVEILVNGATIMVTPNLEAALRHLRLPDKALNLWVDFLCIDQSNDVEKNEQLEQMRQIYVQAVSVIAWLGPAENDSDTALHWIQQYGSRSLDLGIGTKPELRLRSLLEVLEADGKGCVDARLHKFAKDLRDDLSSTNLENANIVTALYRLFKRPFWSRVWVIQELSSASRLTFMCGNTTVKDDHLNHAARLLRNFGQYQYLQRLHDLPAPHAPEISVNSIDTRDSIILIKSRRAAEPSPLIYLMRSFRHFHATDPRDKLFALLGIAKDTEALGLHPDYRKSCQEVYSDFARALIRHGYLEILSLCELPKKIDGLPSWVHDWSAKGYRAPLQQRSLNRRARPITSMLEPKFSASRTYQTTNLEDQHITSWRMPLSLCATFLGEVQQVGMSWERDGYGQWLHDLQRLSSLIPDTSITSGGAARAVWRTAVADQEVRRGIGKPRLSEEKVRFVHESLKDIDVNLLDAQRFTCAGLGDYCEQLRVIAQGRRPLLASGIYLGLGPRETEPGDLVFIILGADTPYILRRSGQDQTLQLVGEAYIHGVMDGEAMDESPVIEEISIS</sequence>
<feature type="domain" description="Heterokaryon incompatibility" evidence="1">
    <location>
        <begin position="64"/>
        <end position="240"/>
    </location>
</feature>
<dbReference type="AlphaFoldDB" id="A0A8H8BR94"/>
<comment type="caution">
    <text evidence="2">The sequence shown here is derived from an EMBL/GenBank/DDBJ whole genome shotgun (WGS) entry which is preliminary data.</text>
</comment>
<reference evidence="2" key="1">
    <citation type="submission" date="2021-02" db="EMBL/GenBank/DDBJ databases">
        <title>Genome sequence Cadophora malorum strain M34.</title>
        <authorList>
            <person name="Stefanovic E."/>
            <person name="Vu D."/>
            <person name="Scully C."/>
            <person name="Dijksterhuis J."/>
            <person name="Roader J."/>
            <person name="Houbraken J."/>
        </authorList>
    </citation>
    <scope>NUCLEOTIDE SEQUENCE</scope>
    <source>
        <strain evidence="2">M34</strain>
    </source>
</reference>
<dbReference type="InterPro" id="IPR052895">
    <property type="entry name" value="HetReg/Transcr_Mod"/>
</dbReference>
<dbReference type="PANTHER" id="PTHR24148:SF64">
    <property type="entry name" value="HETEROKARYON INCOMPATIBILITY DOMAIN-CONTAINING PROTEIN"/>
    <property type="match status" value="1"/>
</dbReference>
<evidence type="ECO:0000313" key="3">
    <source>
        <dbReference type="Proteomes" id="UP000664132"/>
    </source>
</evidence>
<name>A0A8H8BR94_9HELO</name>
<dbReference type="Pfam" id="PF26639">
    <property type="entry name" value="Het-6_barrel"/>
    <property type="match status" value="1"/>
</dbReference>
<protein>
    <recommendedName>
        <fullName evidence="1">Heterokaryon incompatibility domain-containing protein</fullName>
    </recommendedName>
</protein>
<accession>A0A8H8BR94</accession>
<keyword evidence="3" id="KW-1185">Reference proteome</keyword>
<gene>
    <name evidence="2" type="ORF">IFR04_005024</name>
</gene>
<dbReference type="Pfam" id="PF06985">
    <property type="entry name" value="HET"/>
    <property type="match status" value="1"/>
</dbReference>
<evidence type="ECO:0000313" key="2">
    <source>
        <dbReference type="EMBL" id="KAG4421912.1"/>
    </source>
</evidence>
<organism evidence="2 3">
    <name type="scientific">Cadophora malorum</name>
    <dbReference type="NCBI Taxonomy" id="108018"/>
    <lineage>
        <taxon>Eukaryota</taxon>
        <taxon>Fungi</taxon>
        <taxon>Dikarya</taxon>
        <taxon>Ascomycota</taxon>
        <taxon>Pezizomycotina</taxon>
        <taxon>Leotiomycetes</taxon>
        <taxon>Helotiales</taxon>
        <taxon>Ploettnerulaceae</taxon>
        <taxon>Cadophora</taxon>
    </lineage>
</organism>
<proteinExistence type="predicted"/>
<dbReference type="Proteomes" id="UP000664132">
    <property type="component" value="Unassembled WGS sequence"/>
</dbReference>
<dbReference type="OrthoDB" id="3598674at2759"/>
<dbReference type="PANTHER" id="PTHR24148">
    <property type="entry name" value="ANKYRIN REPEAT DOMAIN-CONTAINING PROTEIN 39 HOMOLOG-RELATED"/>
    <property type="match status" value="1"/>
</dbReference>
<dbReference type="InterPro" id="IPR010730">
    <property type="entry name" value="HET"/>
</dbReference>